<feature type="compositionally biased region" description="Polar residues" evidence="2">
    <location>
        <begin position="272"/>
        <end position="289"/>
    </location>
</feature>
<keyword evidence="1" id="KW-0175">Coiled coil</keyword>
<dbReference type="AlphaFoldDB" id="A0AAN7MEM3"/>
<organism evidence="3 4">
    <name type="scientific">Mycteria americana</name>
    <name type="common">Wood stork</name>
    <dbReference type="NCBI Taxonomy" id="33587"/>
    <lineage>
        <taxon>Eukaryota</taxon>
        <taxon>Metazoa</taxon>
        <taxon>Chordata</taxon>
        <taxon>Craniata</taxon>
        <taxon>Vertebrata</taxon>
        <taxon>Euteleostomi</taxon>
        <taxon>Archelosauria</taxon>
        <taxon>Archosauria</taxon>
        <taxon>Dinosauria</taxon>
        <taxon>Saurischia</taxon>
        <taxon>Theropoda</taxon>
        <taxon>Coelurosauria</taxon>
        <taxon>Aves</taxon>
        <taxon>Neognathae</taxon>
        <taxon>Neoaves</taxon>
        <taxon>Aequornithes</taxon>
        <taxon>Ciconiiformes</taxon>
        <taxon>Ciconiidae</taxon>
        <taxon>Mycteria</taxon>
    </lineage>
</organism>
<reference evidence="3 4" key="1">
    <citation type="journal article" date="2023" name="J. Hered.">
        <title>Chromosome-level genome of the wood stork (Mycteria americana) provides insight into avian chromosome evolution.</title>
        <authorList>
            <person name="Flamio R. Jr."/>
            <person name="Ramstad K.M."/>
        </authorList>
    </citation>
    <scope>NUCLEOTIDE SEQUENCE [LARGE SCALE GENOMIC DNA]</scope>
    <source>
        <strain evidence="3">JAX WOST 10</strain>
    </source>
</reference>
<sequence>MASSCVRGGLDWILGKISSPKVLSIIGTGCPGKWLSDQPWKYLKDIWMRITQVAVIALPGNDLAMVSTCLKTITRRNVATQTELPCKHTAIQVSGCGECLSLSLTPEGSRDNNCFQCNQVDDLLSLVAELKEEVERLRSIRECEREIDWWSHTLPSLRLRQQVEAPQEAEDPLPSCHQAEGRGPRRQGERKQVPARGGRWTPRPPSPSQLPLHNRYGALDLEGQANEDEDVGEDPSRGLPRVGNDEVAERSPKVAKRDFRALGRLVEGSGAQGTSTYQTSAGNTTQQRGKQSRRFLECVEDNFLTQL</sequence>
<evidence type="ECO:0000256" key="1">
    <source>
        <dbReference type="SAM" id="Coils"/>
    </source>
</evidence>
<feature type="non-terminal residue" evidence="3">
    <location>
        <position position="307"/>
    </location>
</feature>
<name>A0AAN7MEM3_MYCAM</name>
<evidence type="ECO:0000313" key="4">
    <source>
        <dbReference type="Proteomes" id="UP001333110"/>
    </source>
</evidence>
<feature type="compositionally biased region" description="Basic and acidic residues" evidence="2">
    <location>
        <begin position="243"/>
        <end position="253"/>
    </location>
</feature>
<proteinExistence type="predicted"/>
<protein>
    <submittedName>
        <fullName evidence="3">Uncharacterized protein</fullName>
    </submittedName>
</protein>
<comment type="caution">
    <text evidence="3">The sequence shown here is derived from an EMBL/GenBank/DDBJ whole genome shotgun (WGS) entry which is preliminary data.</text>
</comment>
<dbReference type="Proteomes" id="UP001333110">
    <property type="component" value="Unassembled WGS sequence"/>
</dbReference>
<evidence type="ECO:0000313" key="3">
    <source>
        <dbReference type="EMBL" id="KAK4808483.1"/>
    </source>
</evidence>
<feature type="region of interest" description="Disordered" evidence="2">
    <location>
        <begin position="265"/>
        <end position="293"/>
    </location>
</feature>
<dbReference type="EMBL" id="JAUNZN010000024">
    <property type="protein sequence ID" value="KAK4808483.1"/>
    <property type="molecule type" value="Genomic_DNA"/>
</dbReference>
<keyword evidence="4" id="KW-1185">Reference proteome</keyword>
<feature type="compositionally biased region" description="Basic and acidic residues" evidence="2">
    <location>
        <begin position="179"/>
        <end position="192"/>
    </location>
</feature>
<accession>A0AAN7MEM3</accession>
<feature type="coiled-coil region" evidence="1">
    <location>
        <begin position="120"/>
        <end position="147"/>
    </location>
</feature>
<gene>
    <name evidence="3" type="ORF">QYF61_005800</name>
</gene>
<feature type="region of interest" description="Disordered" evidence="2">
    <location>
        <begin position="163"/>
        <end position="213"/>
    </location>
</feature>
<evidence type="ECO:0000256" key="2">
    <source>
        <dbReference type="SAM" id="MobiDB-lite"/>
    </source>
</evidence>
<feature type="region of interest" description="Disordered" evidence="2">
    <location>
        <begin position="227"/>
        <end position="253"/>
    </location>
</feature>